<dbReference type="OrthoDB" id="195083at2759"/>
<dbReference type="PROSITE" id="PS50294">
    <property type="entry name" value="WD_REPEATS_REGION"/>
    <property type="match status" value="2"/>
</dbReference>
<gene>
    <name evidence="4" type="ORF">TrCOL_g1073</name>
</gene>
<feature type="compositionally biased region" description="Polar residues" evidence="2">
    <location>
        <begin position="859"/>
        <end position="874"/>
    </location>
</feature>
<keyword evidence="1" id="KW-0853">WD repeat</keyword>
<feature type="region of interest" description="Disordered" evidence="2">
    <location>
        <begin position="988"/>
        <end position="1022"/>
    </location>
</feature>
<feature type="compositionally biased region" description="Low complexity" evidence="2">
    <location>
        <begin position="1412"/>
        <end position="1422"/>
    </location>
</feature>
<dbReference type="InterPro" id="IPR015943">
    <property type="entry name" value="WD40/YVTN_repeat-like_dom_sf"/>
</dbReference>
<feature type="region of interest" description="Disordered" evidence="2">
    <location>
        <begin position="1403"/>
        <end position="1423"/>
    </location>
</feature>
<accession>A0A9W7L489</accession>
<evidence type="ECO:0000313" key="5">
    <source>
        <dbReference type="Proteomes" id="UP001165065"/>
    </source>
</evidence>
<organism evidence="4 5">
    <name type="scientific">Triparma columacea</name>
    <dbReference type="NCBI Taxonomy" id="722753"/>
    <lineage>
        <taxon>Eukaryota</taxon>
        <taxon>Sar</taxon>
        <taxon>Stramenopiles</taxon>
        <taxon>Ochrophyta</taxon>
        <taxon>Bolidophyceae</taxon>
        <taxon>Parmales</taxon>
        <taxon>Triparmaceae</taxon>
        <taxon>Triparma</taxon>
    </lineage>
</organism>
<feature type="region of interest" description="Disordered" evidence="2">
    <location>
        <begin position="1111"/>
        <end position="1178"/>
    </location>
</feature>
<feature type="region of interest" description="Disordered" evidence="2">
    <location>
        <begin position="386"/>
        <end position="406"/>
    </location>
</feature>
<evidence type="ECO:0000256" key="1">
    <source>
        <dbReference type="PROSITE-ProRule" id="PRU00221"/>
    </source>
</evidence>
<feature type="region of interest" description="Disordered" evidence="2">
    <location>
        <begin position="747"/>
        <end position="766"/>
    </location>
</feature>
<dbReference type="PANTHER" id="PTHR45589">
    <property type="entry name" value="WD REPEAT DOMAIN 62, ISOFORM G"/>
    <property type="match status" value="1"/>
</dbReference>
<dbReference type="SUPFAM" id="SSF50998">
    <property type="entry name" value="Quinoprotein alcohol dehydrogenase-like"/>
    <property type="match status" value="1"/>
</dbReference>
<feature type="repeat" description="WD" evidence="1">
    <location>
        <begin position="518"/>
        <end position="550"/>
    </location>
</feature>
<dbReference type="Gene3D" id="2.130.10.10">
    <property type="entry name" value="YVTN repeat-like/Quinoprotein amine dehydrogenase"/>
    <property type="match status" value="4"/>
</dbReference>
<dbReference type="InterPro" id="IPR011047">
    <property type="entry name" value="Quinoprotein_ADH-like_sf"/>
</dbReference>
<evidence type="ECO:0000256" key="2">
    <source>
        <dbReference type="SAM" id="MobiDB-lite"/>
    </source>
</evidence>
<feature type="region of interest" description="Disordered" evidence="2">
    <location>
        <begin position="451"/>
        <end position="486"/>
    </location>
</feature>
<reference evidence="5" key="1">
    <citation type="journal article" date="2023" name="Commun. Biol.">
        <title>Genome analysis of Parmales, the sister group of diatoms, reveals the evolutionary specialization of diatoms from phago-mixotrophs to photoautotrophs.</title>
        <authorList>
            <person name="Ban H."/>
            <person name="Sato S."/>
            <person name="Yoshikawa S."/>
            <person name="Yamada K."/>
            <person name="Nakamura Y."/>
            <person name="Ichinomiya M."/>
            <person name="Sato N."/>
            <person name="Blanc-Mathieu R."/>
            <person name="Endo H."/>
            <person name="Kuwata A."/>
            <person name="Ogata H."/>
        </authorList>
    </citation>
    <scope>NUCLEOTIDE SEQUENCE [LARGE SCALE GENOMIC DNA]</scope>
</reference>
<name>A0A9W7L489_9STRA</name>
<protein>
    <recommendedName>
        <fullName evidence="3">MABP1/WDR62 second WD40 domain-containing protein</fullName>
    </recommendedName>
</protein>
<evidence type="ECO:0000259" key="3">
    <source>
        <dbReference type="Pfam" id="PF24782"/>
    </source>
</evidence>
<feature type="compositionally biased region" description="Polar residues" evidence="2">
    <location>
        <begin position="1234"/>
        <end position="1251"/>
    </location>
</feature>
<feature type="compositionally biased region" description="Polar residues" evidence="2">
    <location>
        <begin position="1128"/>
        <end position="1142"/>
    </location>
</feature>
<dbReference type="InterPro" id="IPR052779">
    <property type="entry name" value="WDR62"/>
</dbReference>
<feature type="compositionally biased region" description="Low complexity" evidence="2">
    <location>
        <begin position="457"/>
        <end position="485"/>
    </location>
</feature>
<dbReference type="Pfam" id="PF24782">
    <property type="entry name" value="WD40_MABP1-WDR62_2nd"/>
    <property type="match status" value="1"/>
</dbReference>
<dbReference type="PANTHER" id="PTHR45589:SF1">
    <property type="entry name" value="WD REPEAT DOMAIN 62, ISOFORM G"/>
    <property type="match status" value="1"/>
</dbReference>
<dbReference type="CDD" id="cd00200">
    <property type="entry name" value="WD40"/>
    <property type="match status" value="1"/>
</dbReference>
<dbReference type="SUPFAM" id="SSF69322">
    <property type="entry name" value="Tricorn protease domain 2"/>
    <property type="match status" value="1"/>
</dbReference>
<feature type="repeat" description="WD" evidence="1">
    <location>
        <begin position="695"/>
        <end position="728"/>
    </location>
</feature>
<feature type="repeat" description="WD" evidence="1">
    <location>
        <begin position="561"/>
        <end position="595"/>
    </location>
</feature>
<feature type="region of interest" description="Disordered" evidence="2">
    <location>
        <begin position="790"/>
        <end position="883"/>
    </location>
</feature>
<dbReference type="PROSITE" id="PS50082">
    <property type="entry name" value="WD_REPEATS_2"/>
    <property type="match status" value="3"/>
</dbReference>
<dbReference type="Proteomes" id="UP001165065">
    <property type="component" value="Unassembled WGS sequence"/>
</dbReference>
<proteinExistence type="predicted"/>
<feature type="region of interest" description="Disordered" evidence="2">
    <location>
        <begin position="1219"/>
        <end position="1268"/>
    </location>
</feature>
<keyword evidence="5" id="KW-1185">Reference proteome</keyword>
<feature type="compositionally biased region" description="Basic and acidic residues" evidence="2">
    <location>
        <begin position="757"/>
        <end position="766"/>
    </location>
</feature>
<dbReference type="Pfam" id="PF00400">
    <property type="entry name" value="WD40"/>
    <property type="match status" value="2"/>
</dbReference>
<sequence length="1451" mass="156487">MAGPDAPKNNLTLEKVIGLTSSSNAGFSVNAGTGEVAYAAGSVVVVYSARRNRQIRFFRASKTVSCCCFSSDGKFLAIGEKGHAPAVIVWDLSTGMVKSELKGHKFGVSALAFSPSASTLVSTGFKHDRRLYIWNWRACRPVAAARISQKVYSVCFTSSRQFVTAGANHLKFWNMDTSNVIFPDSPNPNDLTSSISADASVLAAHLPNPETALPEIKGYPASILASHANSTFVDVAHHGPTDKVYTVTSNGTLCAFSASSLLMENWVSLESPHGYSLSISDDLIATGCGNGTVRIFSASDLKYRTTLPLPPSTSQFNSNSLNNNSGDSSSSCVRFLPGSTKISVIYSDSSLFVYDIADLNNIGKYRSFLHHSGPIWDIQPVPLKSTPASSLPHSPRKEAASPELPDGTFVTVSSDQTMRFWNVGVPGMARVTHSRWKNVFSRDLLHVSQYPLPSPSPKAVSDSSSSDPDTENFSSPNASNPSFRSLAMSPGRAELACGDKSGNVMIFDINNMTQKKMMQAHDAEVMSLAYSPTTSLLASASRDKLVHVFDTANDYKKLATLPNHTSTVTAVKFSNDGEKIITCGGDRALHVSDLDLKGKNLKAKKIKTISAKRGTIYDVNVDASNKFLILSGQDKSVSVYNMSSGRKTRSYKCDGVTGELYKLDIDPSGLFIATAAFDKWIRIFDFYSGNCIGKVAGHSELVTGVKFTLDGRRLISIGADGCIFVWRLAPELTAAMQERLTEMKRKEAQAVAEADTESNKVDEETKKGKQVVVGEIPDWAKTVKTVSDVASADSLSSPPPAPAPAASADDDESSPSPSGLPPPPPPEDDYDDDDFEFDDDNSVVVQVSKNGRSPDDPPDTSNGEESTVKKSQQPEPIAVLPGPLEMNENMDMSAINEDDADAPSLFYTSIEGGIMDNMFESKPIGKDAELVKKDDDLLMYGDDDVDDSCYVKVMDDIAKGFLEGRATEDDSEVRESLSKNFLRKYSEDMGVEDPAKEVEETVGVSANDGEKTPDDASSVSSSISIEQLERSLQVPETSLKEERAILKNSERKKQTEKAVDQMREKLSAMGFLSEDEINPKTSNLDKEIATMNEALRPQTAPVVPTAVPTVTTQKEELPSLEKAPASDAPTSEGCTSSNSQEVLPSKEAASPTLTIDTSACGGTEGPNTDNTNKMFLSPATTVGSEDDVSLIGLSFANTKASKEVEMVVETLVMETESVVADNEEASMESEKSVPIQSDTSPSNAESTVNKENSAHAVNAPPAPPSLAKGQLQTHLETSAANLTNSVALRRPKEVYKKTLTELNAAMKNAFDAYQELLETSLNTTQEANTNVLEESVLTLEDSEPLELLNNFRDSFASLQGRMAVFQTNDVNLSTRMSSMPSILEDSTTSVPARPLMSQSVSSQEFKNMNSLPPTARPVTAPARRSEAELLDGVLEKYSDILLQKMMAKMGK</sequence>
<feature type="compositionally biased region" description="Polar residues" evidence="2">
    <location>
        <begin position="1165"/>
        <end position="1178"/>
    </location>
</feature>
<comment type="caution">
    <text evidence="4">The sequence shown here is derived from an EMBL/GenBank/DDBJ whole genome shotgun (WGS) entry which is preliminary data.</text>
</comment>
<dbReference type="InterPro" id="IPR001680">
    <property type="entry name" value="WD40_rpt"/>
</dbReference>
<feature type="domain" description="MABP1/WDR62 second WD40" evidence="3">
    <location>
        <begin position="398"/>
        <end position="728"/>
    </location>
</feature>
<feature type="compositionally biased region" description="Acidic residues" evidence="2">
    <location>
        <begin position="826"/>
        <end position="841"/>
    </location>
</feature>
<dbReference type="InterPro" id="IPR056162">
    <property type="entry name" value="WD40_MABP1-WDR62_2nd"/>
</dbReference>
<dbReference type="SMART" id="SM00320">
    <property type="entry name" value="WD40"/>
    <property type="match status" value="12"/>
</dbReference>
<dbReference type="EMBL" id="BRYA01000735">
    <property type="protein sequence ID" value="GMI31111.1"/>
    <property type="molecule type" value="Genomic_DNA"/>
</dbReference>
<evidence type="ECO:0000313" key="4">
    <source>
        <dbReference type="EMBL" id="GMI31111.1"/>
    </source>
</evidence>